<dbReference type="InterPro" id="IPR011060">
    <property type="entry name" value="RibuloseP-bd_barrel"/>
</dbReference>
<evidence type="ECO:0000256" key="4">
    <source>
        <dbReference type="ARBA" id="ARBA00009769"/>
    </source>
</evidence>
<evidence type="ECO:0000256" key="9">
    <source>
        <dbReference type="ARBA" id="ARBA00022679"/>
    </source>
</evidence>
<dbReference type="PROSITE" id="PS00156">
    <property type="entry name" value="OMPDECASE"/>
    <property type="match status" value="1"/>
</dbReference>
<comment type="pathway">
    <text evidence="2">Pyrimidine metabolism; UMP biosynthesis via de novo pathway; UMP from orotate: step 1/2.</text>
</comment>
<keyword evidence="10" id="KW-0210">Decarboxylase</keyword>
<dbReference type="InterPro" id="IPR004467">
    <property type="entry name" value="Or_phspho_trans_dom"/>
</dbReference>
<dbReference type="PANTHER" id="PTHR19278">
    <property type="entry name" value="OROTATE PHOSPHORIBOSYLTRANSFERASE"/>
    <property type="match status" value="1"/>
</dbReference>
<keyword evidence="15" id="KW-1185">Reference proteome</keyword>
<comment type="pathway">
    <text evidence="1">Pyrimidine metabolism; UMP biosynthesis via de novo pathway; UMP from orotate: step 2/2.</text>
</comment>
<dbReference type="RefSeq" id="XP_013776008.1">
    <property type="nucleotide sequence ID" value="XM_013920554.2"/>
</dbReference>
<dbReference type="PANTHER" id="PTHR19278:SF9">
    <property type="entry name" value="URIDINE 5'-MONOPHOSPHATE SYNTHASE"/>
    <property type="match status" value="1"/>
</dbReference>
<protein>
    <recommendedName>
        <fullName evidence="7">Uridine 5'-monophosphate synthase</fullName>
        <ecNumber evidence="5">2.4.2.10</ecNumber>
        <ecNumber evidence="6">4.1.1.23</ecNumber>
    </recommendedName>
</protein>
<dbReference type="InterPro" id="IPR023031">
    <property type="entry name" value="OPRT"/>
</dbReference>
<dbReference type="SMART" id="SM00934">
    <property type="entry name" value="OMPdecase"/>
    <property type="match status" value="1"/>
</dbReference>
<dbReference type="Proteomes" id="UP000694941">
    <property type="component" value="Unplaced"/>
</dbReference>
<evidence type="ECO:0000256" key="12">
    <source>
        <dbReference type="ARBA" id="ARBA00023239"/>
    </source>
</evidence>
<evidence type="ECO:0000256" key="1">
    <source>
        <dbReference type="ARBA" id="ARBA00004861"/>
    </source>
</evidence>
<dbReference type="GeneID" id="106460814"/>
<keyword evidence="8" id="KW-0328">Glycosyltransferase</keyword>
<evidence type="ECO:0000256" key="3">
    <source>
        <dbReference type="ARBA" id="ARBA00006221"/>
    </source>
</evidence>
<dbReference type="InterPro" id="IPR029057">
    <property type="entry name" value="PRTase-like"/>
</dbReference>
<comment type="similarity">
    <text evidence="3">In the N-terminal section; belongs to the purine/pyrimidine phosphoribosyltransferase family.</text>
</comment>
<evidence type="ECO:0000256" key="8">
    <source>
        <dbReference type="ARBA" id="ARBA00022676"/>
    </source>
</evidence>
<organism evidence="15 16">
    <name type="scientific">Limulus polyphemus</name>
    <name type="common">Atlantic horseshoe crab</name>
    <dbReference type="NCBI Taxonomy" id="6850"/>
    <lineage>
        <taxon>Eukaryota</taxon>
        <taxon>Metazoa</taxon>
        <taxon>Ecdysozoa</taxon>
        <taxon>Arthropoda</taxon>
        <taxon>Chelicerata</taxon>
        <taxon>Merostomata</taxon>
        <taxon>Xiphosura</taxon>
        <taxon>Limulidae</taxon>
        <taxon>Limulus</taxon>
    </lineage>
</organism>
<dbReference type="EC" id="2.4.2.10" evidence="5"/>
<dbReference type="CDD" id="cd04725">
    <property type="entry name" value="OMP_decarboxylase_like"/>
    <property type="match status" value="1"/>
</dbReference>
<comment type="similarity">
    <text evidence="4">In the C-terminal section; belongs to the OMP decarboxylase family.</text>
</comment>
<evidence type="ECO:0000256" key="10">
    <source>
        <dbReference type="ARBA" id="ARBA00022793"/>
    </source>
</evidence>
<keyword evidence="9" id="KW-0808">Transferase</keyword>
<dbReference type="HAMAP" id="MF_01208">
    <property type="entry name" value="PyrE"/>
    <property type="match status" value="1"/>
</dbReference>
<dbReference type="InterPro" id="IPR000836">
    <property type="entry name" value="PRTase_dom"/>
</dbReference>
<evidence type="ECO:0000259" key="14">
    <source>
        <dbReference type="SMART" id="SM00934"/>
    </source>
</evidence>
<dbReference type="Pfam" id="PF00156">
    <property type="entry name" value="Pribosyltran"/>
    <property type="match status" value="1"/>
</dbReference>
<dbReference type="SUPFAM" id="SSF51366">
    <property type="entry name" value="Ribulose-phoshate binding barrel"/>
    <property type="match status" value="1"/>
</dbReference>
<dbReference type="InterPro" id="IPR001754">
    <property type="entry name" value="OMPdeCOase_dom"/>
</dbReference>
<evidence type="ECO:0000256" key="13">
    <source>
        <dbReference type="ARBA" id="ARBA00023268"/>
    </source>
</evidence>
<evidence type="ECO:0000256" key="7">
    <source>
        <dbReference type="ARBA" id="ARBA00015047"/>
    </source>
</evidence>
<proteinExistence type="inferred from homology"/>
<dbReference type="Gene3D" id="3.20.20.70">
    <property type="entry name" value="Aldolase class I"/>
    <property type="match status" value="1"/>
</dbReference>
<dbReference type="CDD" id="cd06223">
    <property type="entry name" value="PRTases_typeI"/>
    <property type="match status" value="1"/>
</dbReference>
<evidence type="ECO:0000256" key="2">
    <source>
        <dbReference type="ARBA" id="ARBA00004889"/>
    </source>
</evidence>
<dbReference type="InterPro" id="IPR014732">
    <property type="entry name" value="OMPdecase"/>
</dbReference>
<dbReference type="Gene3D" id="3.40.50.2020">
    <property type="match status" value="1"/>
</dbReference>
<reference evidence="16" key="1">
    <citation type="submission" date="2025-08" db="UniProtKB">
        <authorList>
            <consortium name="RefSeq"/>
        </authorList>
    </citation>
    <scope>IDENTIFICATION</scope>
    <source>
        <tissue evidence="16">Muscle</tissue>
    </source>
</reference>
<dbReference type="NCBIfam" id="TIGR01740">
    <property type="entry name" value="pyrF"/>
    <property type="match status" value="1"/>
</dbReference>
<dbReference type="NCBIfam" id="TIGR00336">
    <property type="entry name" value="pyrE"/>
    <property type="match status" value="1"/>
</dbReference>
<sequence>MCSIKLASLYSTLFEIGVVKFGHFTLKSGLQAPVYVDLRLLVSHPDLLEAFATEVWNTLKRGGIEYDIVCGVPYAALPLATCVSVRFNVPMVIRRKEAKGYGTKKLIEGDYKQGQRCIIVEDVVTSGASIWETVELLTAEGLTITDAVVLMNREQGATKNLKDLGITLHSVCHLTECMKALHQLGKIDAETVYKVTKFLEINNETKIPTHKAVTSCKERKILSFKERASLCQHPLTKRIFGIMEEKKTNLCVAADVTFCAKLLEIAETVGPHICVLKIHADILEDFNSEFPEKLKDVAKKHNFVIFEDRKFADIGHTVYMQYTKGIHTIVEWADIIDCHPLPGPGILEGLKQAGIKKGRGCLLIAQMSTKGNLVPANYPEATAHFADHHRDFVIGFIGQSRLIPDPTFINFTPGIKLEESSDSLGQQYVTPQEAIQNRGADVIIVGRGITDANDPQATAAEYKKAGFDAYSQLL</sequence>
<dbReference type="InterPro" id="IPR013785">
    <property type="entry name" value="Aldolase_TIM"/>
</dbReference>
<feature type="domain" description="Orotidine 5'-phosphate decarboxylase" evidence="14">
    <location>
        <begin position="249"/>
        <end position="462"/>
    </location>
</feature>
<keyword evidence="11" id="KW-0665">Pyrimidine biosynthesis</keyword>
<keyword evidence="12" id="KW-0456">Lyase</keyword>
<evidence type="ECO:0000256" key="11">
    <source>
        <dbReference type="ARBA" id="ARBA00022975"/>
    </source>
</evidence>
<dbReference type="Pfam" id="PF00215">
    <property type="entry name" value="OMPdecase"/>
    <property type="match status" value="1"/>
</dbReference>
<dbReference type="EC" id="4.1.1.23" evidence="6"/>
<evidence type="ECO:0000313" key="15">
    <source>
        <dbReference type="Proteomes" id="UP000694941"/>
    </source>
</evidence>
<name>A0ABM1B6W4_LIMPO</name>
<keyword evidence="13" id="KW-0511">Multifunctional enzyme</keyword>
<evidence type="ECO:0000256" key="5">
    <source>
        <dbReference type="ARBA" id="ARBA00011971"/>
    </source>
</evidence>
<accession>A0ABM1B6W4</accession>
<gene>
    <name evidence="16" type="primary">LOC106460814</name>
</gene>
<dbReference type="NCBIfam" id="NF010382">
    <property type="entry name" value="PRK13809.1"/>
    <property type="match status" value="1"/>
</dbReference>
<dbReference type="InterPro" id="IPR018089">
    <property type="entry name" value="OMPdecase_AS"/>
</dbReference>
<evidence type="ECO:0000313" key="16">
    <source>
        <dbReference type="RefSeq" id="XP_013776008.1"/>
    </source>
</evidence>
<evidence type="ECO:0000256" key="6">
    <source>
        <dbReference type="ARBA" id="ARBA00012321"/>
    </source>
</evidence>
<dbReference type="SUPFAM" id="SSF53271">
    <property type="entry name" value="PRTase-like"/>
    <property type="match status" value="1"/>
</dbReference>